<evidence type="ECO:0000313" key="2">
    <source>
        <dbReference type="Proteomes" id="UP001175228"/>
    </source>
</evidence>
<organism evidence="1 2">
    <name type="scientific">Armillaria luteobubalina</name>
    <dbReference type="NCBI Taxonomy" id="153913"/>
    <lineage>
        <taxon>Eukaryota</taxon>
        <taxon>Fungi</taxon>
        <taxon>Dikarya</taxon>
        <taxon>Basidiomycota</taxon>
        <taxon>Agaricomycotina</taxon>
        <taxon>Agaricomycetes</taxon>
        <taxon>Agaricomycetidae</taxon>
        <taxon>Agaricales</taxon>
        <taxon>Marasmiineae</taxon>
        <taxon>Physalacriaceae</taxon>
        <taxon>Armillaria</taxon>
    </lineage>
</organism>
<dbReference type="Proteomes" id="UP001175228">
    <property type="component" value="Unassembled WGS sequence"/>
</dbReference>
<dbReference type="InterPro" id="IPR027417">
    <property type="entry name" value="P-loop_NTPase"/>
</dbReference>
<name>A0AA39PYY0_9AGAR</name>
<protein>
    <recommendedName>
        <fullName evidence="3">ABC transporter domain-containing protein</fullName>
    </recommendedName>
</protein>
<dbReference type="AlphaFoldDB" id="A0AA39PYY0"/>
<keyword evidence="2" id="KW-1185">Reference proteome</keyword>
<sequence>MIDRAAELGGAAHCLTKLAQGKDTMLAAMNEPDGFDNIQLSGGEKERTAASRTLMGFASGKAKFVVVDEPSSALDPEGEVLYFGYPSVWTPDEACGFYRVCFFLRSCDPWVIMAHRKAPSRRMKDGNIVEMENYKKLVEINEEHAKLYKMQTSAFV</sequence>
<dbReference type="EMBL" id="JAUEPU010000028">
    <property type="protein sequence ID" value="KAK0492714.1"/>
    <property type="molecule type" value="Genomic_DNA"/>
</dbReference>
<gene>
    <name evidence="1" type="ORF">EDD18DRAFT_1357565</name>
</gene>
<dbReference type="SUPFAM" id="SSF52540">
    <property type="entry name" value="P-loop containing nucleoside triphosphate hydrolases"/>
    <property type="match status" value="1"/>
</dbReference>
<dbReference type="Gene3D" id="3.40.50.300">
    <property type="entry name" value="P-loop containing nucleotide triphosphate hydrolases"/>
    <property type="match status" value="1"/>
</dbReference>
<evidence type="ECO:0000313" key="1">
    <source>
        <dbReference type="EMBL" id="KAK0492714.1"/>
    </source>
</evidence>
<accession>A0AA39PYY0</accession>
<reference evidence="1" key="1">
    <citation type="submission" date="2023-06" db="EMBL/GenBank/DDBJ databases">
        <authorList>
            <consortium name="Lawrence Berkeley National Laboratory"/>
            <person name="Ahrendt S."/>
            <person name="Sahu N."/>
            <person name="Indic B."/>
            <person name="Wong-Bajracharya J."/>
            <person name="Merenyi Z."/>
            <person name="Ke H.-M."/>
            <person name="Monk M."/>
            <person name="Kocsube S."/>
            <person name="Drula E."/>
            <person name="Lipzen A."/>
            <person name="Balint B."/>
            <person name="Henrissat B."/>
            <person name="Andreopoulos B."/>
            <person name="Martin F.M."/>
            <person name="Harder C.B."/>
            <person name="Rigling D."/>
            <person name="Ford K.L."/>
            <person name="Foster G.D."/>
            <person name="Pangilinan J."/>
            <person name="Papanicolaou A."/>
            <person name="Barry K."/>
            <person name="LaButti K."/>
            <person name="Viragh M."/>
            <person name="Koriabine M."/>
            <person name="Yan M."/>
            <person name="Riley R."/>
            <person name="Champramary S."/>
            <person name="Plett K.L."/>
            <person name="Tsai I.J."/>
            <person name="Slot J."/>
            <person name="Sipos G."/>
            <person name="Plett J."/>
            <person name="Nagy L.G."/>
            <person name="Grigoriev I.V."/>
        </authorList>
    </citation>
    <scope>NUCLEOTIDE SEQUENCE</scope>
    <source>
        <strain evidence="1">HWK02</strain>
    </source>
</reference>
<proteinExistence type="predicted"/>
<evidence type="ECO:0008006" key="3">
    <source>
        <dbReference type="Google" id="ProtNLM"/>
    </source>
</evidence>
<comment type="caution">
    <text evidence="1">The sequence shown here is derived from an EMBL/GenBank/DDBJ whole genome shotgun (WGS) entry which is preliminary data.</text>
</comment>